<dbReference type="AlphaFoldDB" id="A0AAD6YI49"/>
<keyword evidence="3" id="KW-0285">Flavoprotein</keyword>
<dbReference type="EC" id="1.1.3.6" evidence="12"/>
<evidence type="ECO:0000256" key="12">
    <source>
        <dbReference type="ARBA" id="ARBA00049723"/>
    </source>
</evidence>
<keyword evidence="8" id="KW-0753">Steroid metabolism</keyword>
<dbReference type="PANTHER" id="PTHR47470:SF1">
    <property type="entry name" value="FAD-DEPENDENT OXIDOREDUCTASE 2 FAD BINDING DOMAIN-CONTAINING PROTEIN"/>
    <property type="match status" value="1"/>
</dbReference>
<feature type="domain" description="FAD-dependent oxidoreductase 2 FAD-binding" evidence="16">
    <location>
        <begin position="50"/>
        <end position="82"/>
    </location>
</feature>
<dbReference type="Pfam" id="PF00890">
    <property type="entry name" value="FAD_binding_2"/>
    <property type="match status" value="1"/>
</dbReference>
<evidence type="ECO:0000259" key="17">
    <source>
        <dbReference type="Pfam" id="PF05199"/>
    </source>
</evidence>
<dbReference type="GO" id="GO:0016995">
    <property type="term" value="F:cholesterol oxidase activity"/>
    <property type="evidence" value="ECO:0007669"/>
    <property type="project" value="UniProtKB-EC"/>
</dbReference>
<organism evidence="18 19">
    <name type="scientific">Mycena pura</name>
    <dbReference type="NCBI Taxonomy" id="153505"/>
    <lineage>
        <taxon>Eukaryota</taxon>
        <taxon>Fungi</taxon>
        <taxon>Dikarya</taxon>
        <taxon>Basidiomycota</taxon>
        <taxon>Agaricomycotina</taxon>
        <taxon>Agaricomycetes</taxon>
        <taxon>Agaricomycetidae</taxon>
        <taxon>Agaricales</taxon>
        <taxon>Marasmiineae</taxon>
        <taxon>Mycenaceae</taxon>
        <taxon>Mycena</taxon>
    </lineage>
</organism>
<dbReference type="SUPFAM" id="SSF53474">
    <property type="entry name" value="alpha/beta-Hydrolases"/>
    <property type="match status" value="1"/>
</dbReference>
<dbReference type="InterPro" id="IPR052542">
    <property type="entry name" value="Cholesterol_Oxidase"/>
</dbReference>
<dbReference type="GO" id="GO:0050660">
    <property type="term" value="F:flavin adenine dinucleotide binding"/>
    <property type="evidence" value="ECO:0007669"/>
    <property type="project" value="InterPro"/>
</dbReference>
<evidence type="ECO:0000313" key="18">
    <source>
        <dbReference type="EMBL" id="KAJ7215409.1"/>
    </source>
</evidence>
<dbReference type="Gene3D" id="3.50.50.60">
    <property type="entry name" value="FAD/NAD(P)-binding domain"/>
    <property type="match status" value="3"/>
</dbReference>
<evidence type="ECO:0000256" key="9">
    <source>
        <dbReference type="ARBA" id="ARBA00023235"/>
    </source>
</evidence>
<dbReference type="PANTHER" id="PTHR47470">
    <property type="entry name" value="CHOLESTEROL OXIDASE"/>
    <property type="match status" value="1"/>
</dbReference>
<evidence type="ECO:0000256" key="5">
    <source>
        <dbReference type="ARBA" id="ARBA00023002"/>
    </source>
</evidence>
<dbReference type="InterPro" id="IPR000172">
    <property type="entry name" value="GMC_OxRdtase_N"/>
</dbReference>
<protein>
    <recommendedName>
        <fullName evidence="13">Cholesterol oxidase</fullName>
        <ecNumber evidence="12">1.1.3.6</ecNumber>
        <ecNumber evidence="10">5.3.3.1</ecNumber>
    </recommendedName>
    <alternativeName>
        <fullName evidence="14">Cholesterol isomerase</fullName>
    </alternativeName>
</protein>
<evidence type="ECO:0000256" key="3">
    <source>
        <dbReference type="ARBA" id="ARBA00022630"/>
    </source>
</evidence>
<dbReference type="InterPro" id="IPR029058">
    <property type="entry name" value="AB_hydrolase_fold"/>
</dbReference>
<dbReference type="EC" id="5.3.3.1" evidence="10"/>
<dbReference type="InterPro" id="IPR003953">
    <property type="entry name" value="FAD-dep_OxRdtase_2_FAD-bd"/>
</dbReference>
<dbReference type="InterPro" id="IPR036188">
    <property type="entry name" value="FAD/NAD-bd_sf"/>
</dbReference>
<dbReference type="Pfam" id="PF00732">
    <property type="entry name" value="GMC_oxred_N"/>
    <property type="match status" value="1"/>
</dbReference>
<dbReference type="InterPro" id="IPR007867">
    <property type="entry name" value="GMC_OxRtase_C"/>
</dbReference>
<feature type="domain" description="Glucose-methanol-choline oxidoreductase C-terminal" evidence="17">
    <location>
        <begin position="528"/>
        <end position="598"/>
    </location>
</feature>
<comment type="caution">
    <text evidence="18">The sequence shown here is derived from an EMBL/GenBank/DDBJ whole genome shotgun (WGS) entry which is preliminary data.</text>
</comment>
<keyword evidence="19" id="KW-1185">Reference proteome</keyword>
<dbReference type="GO" id="GO:0008203">
    <property type="term" value="P:cholesterol metabolic process"/>
    <property type="evidence" value="ECO:0007669"/>
    <property type="project" value="UniProtKB-KW"/>
</dbReference>
<evidence type="ECO:0000256" key="8">
    <source>
        <dbReference type="ARBA" id="ARBA00023221"/>
    </source>
</evidence>
<dbReference type="Pfam" id="PF05199">
    <property type="entry name" value="GMC_oxred_C"/>
    <property type="match status" value="1"/>
</dbReference>
<dbReference type="Gene3D" id="3.40.50.1820">
    <property type="entry name" value="alpha/beta hydrolase"/>
    <property type="match status" value="1"/>
</dbReference>
<dbReference type="GO" id="GO:0004769">
    <property type="term" value="F:steroid Delta-isomerase activity"/>
    <property type="evidence" value="ECO:0007669"/>
    <property type="project" value="UniProtKB-EC"/>
</dbReference>
<comment type="pathway">
    <text evidence="11">Steroid metabolism; cholesterol degradation.</text>
</comment>
<name>A0AAD6YI49_9AGAR</name>
<sequence>MKPDLGLSPYASGGTPLKDTDYYGASGAPAKDAKFPRLSRPVPMMRSAYDVVVVGSGYGGGVAASRMARAGRSVAVLERGEERWPGEYPVTLAEAAGEVHASGNLGHYDDQLRDLDVGKPTGLYHLIVGEGQNAFVANGLGGTSLLNANVFLECDRRTLELPVWPPEIRNDPSTLDAYYSKAAEMLQPAPYPADYPPLRKLAVLEKQAAALGQAHNFYRVPQTTFFRDGLNSSGVRMKASTGSGQDCTGVNDGSKSSVLMNYLPDAWNRGAEIFCECEVRYVHADPRGGYVVFFAWHGDDRSAFKEDFYNTLMWVRATELCFLGAGALGTTEILLRSQAHGLPLSRAVGQKMSGNGDILSFGYNTDQIVNGIGRADPPAADPPGPTITGVIDNRGPDAAPNVLDGYVIEEGAIPQALGALLQSMLELLPEKQRPRPFPAATRLRHLLSATQTRLLGPYSKGGAVNRTQTYLIMSHDSNEAILSLQNDKPYLQFLGVGRTEHVKTLNNVLAKATTALGGTFVNSPFFAAFHQQAEITVHALGGAAMSPDGTGAGGATDHFGRLFTGDGAAVHSGLVCVDGAAVPTALGVNPFATITALAERSVHSIAQERGWAIDTAANGALNLFGLPARTITMTADMRAASAAISAAAPADGMRFSEIMDGYIHVGDDIGDFVVAENVAKGAASAAKLYMSVDVYSVRNLTHRDDRSSFAVGSFSCGALSRGPLLIQRGDVQFFSVDQSVSDGSNLVYRLTLLSTSGETYILHGYKAIDAETGFSAVHTWTATTTLYTTLTTPDGALVGRGILHISWRNFASELKTLGSAGGVGPVAAFVGYFMKRATSFFFGPLRTLQYPSNDTTGYYAKIAPAMTIPLTASDGVGTTMKMWLPQAKDAVHKPKRPLLLIPGASVDDQIFSLPTIPVNTVEYFTDLGYQVYVPIPRFGRAPAAELGYTVYDARLDVLAAMQYVHAQHEMKMYVVCHCQGAVATAMGILDGTLTPAWIQGMTVSQVFFKQKFAPLNASKARTSLLPRVYQALAGPWFPMSSSPSTSSAVQGLLDQLLRFYPVGPKYERCSSTVCHRGSLCYGRMWSHANLTHATHAHLGDVFGGVHMRLLAHVMRMGTAHEVINNEFNSLVTDAGLRRFAGLPILFLSGGASAVYSPESTSMSYDALRELFGTALYERQVLEGYGHLDTWMGKRSNVDVYPFVAEHVERCGQDIND</sequence>
<evidence type="ECO:0000256" key="1">
    <source>
        <dbReference type="ARBA" id="ARBA00001974"/>
    </source>
</evidence>
<proteinExistence type="predicted"/>
<keyword evidence="9" id="KW-0413">Isomerase</keyword>
<evidence type="ECO:0000256" key="14">
    <source>
        <dbReference type="ARBA" id="ARBA00049778"/>
    </source>
</evidence>
<evidence type="ECO:0000256" key="10">
    <source>
        <dbReference type="ARBA" id="ARBA00038856"/>
    </source>
</evidence>
<dbReference type="EMBL" id="JARJCW010000017">
    <property type="protein sequence ID" value="KAJ7215409.1"/>
    <property type="molecule type" value="Genomic_DNA"/>
</dbReference>
<evidence type="ECO:0000259" key="15">
    <source>
        <dbReference type="Pfam" id="PF00732"/>
    </source>
</evidence>
<keyword evidence="2" id="KW-0153">Cholesterol metabolism</keyword>
<evidence type="ECO:0000256" key="6">
    <source>
        <dbReference type="ARBA" id="ARBA00023098"/>
    </source>
</evidence>
<evidence type="ECO:0000259" key="16">
    <source>
        <dbReference type="Pfam" id="PF00890"/>
    </source>
</evidence>
<reference evidence="18" key="1">
    <citation type="submission" date="2023-03" db="EMBL/GenBank/DDBJ databases">
        <title>Massive genome expansion in bonnet fungi (Mycena s.s.) driven by repeated elements and novel gene families across ecological guilds.</title>
        <authorList>
            <consortium name="Lawrence Berkeley National Laboratory"/>
            <person name="Harder C.B."/>
            <person name="Miyauchi S."/>
            <person name="Viragh M."/>
            <person name="Kuo A."/>
            <person name="Thoen E."/>
            <person name="Andreopoulos B."/>
            <person name="Lu D."/>
            <person name="Skrede I."/>
            <person name="Drula E."/>
            <person name="Henrissat B."/>
            <person name="Morin E."/>
            <person name="Kohler A."/>
            <person name="Barry K."/>
            <person name="LaButti K."/>
            <person name="Morin E."/>
            <person name="Salamov A."/>
            <person name="Lipzen A."/>
            <person name="Mereny Z."/>
            <person name="Hegedus B."/>
            <person name="Baldrian P."/>
            <person name="Stursova M."/>
            <person name="Weitz H."/>
            <person name="Taylor A."/>
            <person name="Grigoriev I.V."/>
            <person name="Nagy L.G."/>
            <person name="Martin F."/>
            <person name="Kauserud H."/>
        </authorList>
    </citation>
    <scope>NUCLEOTIDE SEQUENCE</scope>
    <source>
        <strain evidence="18">9144</strain>
    </source>
</reference>
<comment type="cofactor">
    <cofactor evidence="1">
        <name>FAD</name>
        <dbReference type="ChEBI" id="CHEBI:57692"/>
    </cofactor>
</comment>
<evidence type="ECO:0000256" key="11">
    <source>
        <dbReference type="ARBA" id="ARBA00049645"/>
    </source>
</evidence>
<gene>
    <name evidence="18" type="ORF">GGX14DRAFT_550432</name>
</gene>
<keyword evidence="6" id="KW-0443">Lipid metabolism</keyword>
<evidence type="ECO:0000256" key="13">
    <source>
        <dbReference type="ARBA" id="ARBA00049744"/>
    </source>
</evidence>
<accession>A0AAD6YI49</accession>
<dbReference type="Proteomes" id="UP001219525">
    <property type="component" value="Unassembled WGS sequence"/>
</dbReference>
<evidence type="ECO:0000256" key="7">
    <source>
        <dbReference type="ARBA" id="ARBA00023166"/>
    </source>
</evidence>
<evidence type="ECO:0000256" key="2">
    <source>
        <dbReference type="ARBA" id="ARBA00022548"/>
    </source>
</evidence>
<dbReference type="SUPFAM" id="SSF51905">
    <property type="entry name" value="FAD/NAD(P)-binding domain"/>
    <property type="match status" value="1"/>
</dbReference>
<keyword evidence="4" id="KW-0274">FAD</keyword>
<keyword evidence="7" id="KW-1207">Sterol metabolism</keyword>
<feature type="domain" description="Glucose-methanol-choline oxidoreductase N-terminal" evidence="15">
    <location>
        <begin position="130"/>
        <end position="338"/>
    </location>
</feature>
<evidence type="ECO:0000313" key="19">
    <source>
        <dbReference type="Proteomes" id="UP001219525"/>
    </source>
</evidence>
<evidence type="ECO:0000256" key="4">
    <source>
        <dbReference type="ARBA" id="ARBA00022827"/>
    </source>
</evidence>
<keyword evidence="5" id="KW-0560">Oxidoreductase</keyword>